<dbReference type="InterPro" id="IPR055474">
    <property type="entry name" value="DUF7046"/>
</dbReference>
<dbReference type="GO" id="GO:0005886">
    <property type="term" value="C:plasma membrane"/>
    <property type="evidence" value="ECO:0007669"/>
    <property type="project" value="TreeGrafter"/>
</dbReference>
<accession>A0AAV8R6J5</accession>
<feature type="coiled-coil region" evidence="1">
    <location>
        <begin position="244"/>
        <end position="271"/>
    </location>
</feature>
<evidence type="ECO:0000256" key="1">
    <source>
        <dbReference type="SAM" id="Coils"/>
    </source>
</evidence>
<gene>
    <name evidence="5" type="ORF">OPV22_013921</name>
</gene>
<dbReference type="PANTHER" id="PTHR31149:SF10">
    <property type="entry name" value="OS05G0100900 PROTEIN"/>
    <property type="match status" value="1"/>
</dbReference>
<feature type="coiled-coil region" evidence="1">
    <location>
        <begin position="66"/>
        <end position="100"/>
    </location>
</feature>
<protein>
    <submittedName>
        <fullName evidence="5">Uncharacterized protein</fullName>
    </submittedName>
</protein>
<evidence type="ECO:0000259" key="4">
    <source>
        <dbReference type="Pfam" id="PF23197"/>
    </source>
</evidence>
<proteinExistence type="predicted"/>
<keyword evidence="1" id="KW-0175">Coiled coil</keyword>
<feature type="compositionally biased region" description="Basic and acidic residues" evidence="2">
    <location>
        <begin position="214"/>
        <end position="224"/>
    </location>
</feature>
<evidence type="ECO:0000313" key="5">
    <source>
        <dbReference type="EMBL" id="KAJ8492200.1"/>
    </source>
</evidence>
<evidence type="ECO:0000259" key="3">
    <source>
        <dbReference type="Pfam" id="PF23080"/>
    </source>
</evidence>
<dbReference type="Pfam" id="PF23080">
    <property type="entry name" value="DUF7046"/>
    <property type="match status" value="1"/>
</dbReference>
<dbReference type="InterPro" id="IPR056284">
    <property type="entry name" value="AIR9-like_A9"/>
</dbReference>
<feature type="domain" description="DUF7046" evidence="3">
    <location>
        <begin position="692"/>
        <end position="787"/>
    </location>
</feature>
<feature type="domain" description="AIR9-like A9" evidence="4">
    <location>
        <begin position="578"/>
        <end position="659"/>
    </location>
</feature>
<dbReference type="PANTHER" id="PTHR31149">
    <property type="entry name" value="EXPRESSED PROTEIN"/>
    <property type="match status" value="1"/>
</dbReference>
<feature type="region of interest" description="Disordered" evidence="2">
    <location>
        <begin position="453"/>
        <end position="537"/>
    </location>
</feature>
<dbReference type="AlphaFoldDB" id="A0AAV8R6J5"/>
<evidence type="ECO:0000256" key="2">
    <source>
        <dbReference type="SAM" id="MobiDB-lite"/>
    </source>
</evidence>
<dbReference type="Gene3D" id="2.60.40.2700">
    <property type="match status" value="1"/>
</dbReference>
<feature type="compositionally biased region" description="Low complexity" evidence="2">
    <location>
        <begin position="198"/>
        <end position="212"/>
    </location>
</feature>
<comment type="caution">
    <text evidence="5">The sequence shown here is derived from an EMBL/GenBank/DDBJ whole genome shotgun (WGS) entry which is preliminary data.</text>
</comment>
<dbReference type="Proteomes" id="UP001222027">
    <property type="component" value="Unassembled WGS sequence"/>
</dbReference>
<keyword evidence="6" id="KW-1185">Reference proteome</keyword>
<feature type="compositionally biased region" description="Polar residues" evidence="2">
    <location>
        <begin position="476"/>
        <end position="495"/>
    </location>
</feature>
<dbReference type="FunFam" id="2.60.40.2700:FF:000001">
    <property type="entry name" value="Transmembrane protein"/>
    <property type="match status" value="1"/>
</dbReference>
<sequence>MRPYGSNPRRDHAGGRGDQTSPWIPPMDGGDGGRGVGGIGNLADRLSGLGLGDGPDESLYQVMKAVEDAENTIMQQMEENNQLRNELQIKTQELNRYRLEVTSSRPSEIPKNDHVEAYKTHHSNSSAGTQVDRNRWVDNHSSLNPQGMLVIHQNGVARREESSVKTSTINQHYYESNKVNGDLKKFPGAQSGGDSAGPSQYSTPSSRSLSPSRQHKDGEHDQRFHSPGNGLVPVSGINSNILWKQELIVKVREHEEEIAQLRKHLADYSVKETQIRNEKYVLEKRIAYMRMAFDQQQQDLVDAASKAISYRQDIIEENIRLTYALQAAHAERSTFVSSLVPLLSEHGLQPSVVDAQSIVSNLKALFRHLQEKLIIAEEKLKESQYQLAPWYAESSNIPGFPPQSPSEPLGAQVAVSDKNNLEIVPQAAYSHARSPISSPSNFQTRPDWEAVRNQNQQPVPSSVHANNLDHDIPETNIPSTRRNSISHNASMQTNQDDSHVAHLSADSKNIKSSRNDDSETVSLQHGREPAVHWAPGNSPYLSSGQDDPNSYPYLPTVLEEPSSSFSEAADDDPLPAIDALRISGEAFPGRELQASGYSINGTTSCNFGWVRYLEDGSVNYIEGAKQPTYLVTADDVDSYLAIEVQPLDDRKRKGEPVKVFANDQRKITCDPEMQEQIKRTLSDGHVSYEVLLSTRYLDIWDPAILSIKREGYSIKCTGPRGVVVTEKFQPNTTIAIPYVHPTEFLIQGTNGEHLLKTEDSSVLRDTIVLTMRLFKVMAGEKRKGRKKGLFFK</sequence>
<reference evidence="5 6" key="1">
    <citation type="submission" date="2022-12" db="EMBL/GenBank/DDBJ databases">
        <title>Chromosome-scale assembly of the Ensete ventricosum genome.</title>
        <authorList>
            <person name="Dussert Y."/>
            <person name="Stocks J."/>
            <person name="Wendawek A."/>
            <person name="Woldeyes F."/>
            <person name="Nichols R.A."/>
            <person name="Borrell J.S."/>
        </authorList>
    </citation>
    <scope>NUCLEOTIDE SEQUENCE [LARGE SCALE GENOMIC DNA]</scope>
    <source>
        <strain evidence="6">cv. Maze</strain>
        <tissue evidence="5">Seeds</tissue>
    </source>
</reference>
<feature type="compositionally biased region" description="Polar residues" evidence="2">
    <location>
        <begin position="453"/>
        <end position="465"/>
    </location>
</feature>
<feature type="region of interest" description="Disordered" evidence="2">
    <location>
        <begin position="1"/>
        <end position="35"/>
    </location>
</feature>
<organism evidence="5 6">
    <name type="scientific">Ensete ventricosum</name>
    <name type="common">Abyssinian banana</name>
    <name type="synonym">Musa ensete</name>
    <dbReference type="NCBI Taxonomy" id="4639"/>
    <lineage>
        <taxon>Eukaryota</taxon>
        <taxon>Viridiplantae</taxon>
        <taxon>Streptophyta</taxon>
        <taxon>Embryophyta</taxon>
        <taxon>Tracheophyta</taxon>
        <taxon>Spermatophyta</taxon>
        <taxon>Magnoliopsida</taxon>
        <taxon>Liliopsida</taxon>
        <taxon>Zingiberales</taxon>
        <taxon>Musaceae</taxon>
        <taxon>Ensete</taxon>
    </lineage>
</organism>
<dbReference type="Pfam" id="PF23197">
    <property type="entry name" value="IG_AIR9"/>
    <property type="match status" value="1"/>
</dbReference>
<feature type="region of interest" description="Disordered" evidence="2">
    <location>
        <begin position="175"/>
        <end position="232"/>
    </location>
</feature>
<name>A0AAV8R6J5_ENSVE</name>
<dbReference type="EMBL" id="JAQQAF010000004">
    <property type="protein sequence ID" value="KAJ8492200.1"/>
    <property type="molecule type" value="Genomic_DNA"/>
</dbReference>
<evidence type="ECO:0000313" key="6">
    <source>
        <dbReference type="Proteomes" id="UP001222027"/>
    </source>
</evidence>
<feature type="region of interest" description="Disordered" evidence="2">
    <location>
        <begin position="121"/>
        <end position="141"/>
    </location>
</feature>